<dbReference type="InterPro" id="IPR013830">
    <property type="entry name" value="SGNH_hydro"/>
</dbReference>
<dbReference type="Pfam" id="PF13472">
    <property type="entry name" value="Lipase_GDSL_2"/>
    <property type="match status" value="1"/>
</dbReference>
<evidence type="ECO:0000313" key="3">
    <source>
        <dbReference type="EMBL" id="ORX98444.1"/>
    </source>
</evidence>
<dbReference type="InterPro" id="IPR053140">
    <property type="entry name" value="GDSL_Rv0518-like"/>
</dbReference>
<dbReference type="OrthoDB" id="10071171at2759"/>
<evidence type="ECO:0000256" key="1">
    <source>
        <dbReference type="SAM" id="SignalP"/>
    </source>
</evidence>
<reference evidence="3 4" key="1">
    <citation type="submission" date="2016-07" db="EMBL/GenBank/DDBJ databases">
        <title>Pervasive Adenine N6-methylation of Active Genes in Fungi.</title>
        <authorList>
            <consortium name="DOE Joint Genome Institute"/>
            <person name="Mondo S.J."/>
            <person name="Dannebaum R.O."/>
            <person name="Kuo R.C."/>
            <person name="Labutti K."/>
            <person name="Haridas S."/>
            <person name="Kuo A."/>
            <person name="Salamov A."/>
            <person name="Ahrendt S.R."/>
            <person name="Lipzen A."/>
            <person name="Sullivan W."/>
            <person name="Andreopoulos W.B."/>
            <person name="Clum A."/>
            <person name="Lindquist E."/>
            <person name="Daum C."/>
            <person name="Ramamoorthy G.K."/>
            <person name="Gryganskyi A."/>
            <person name="Culley D."/>
            <person name="Magnuson J.K."/>
            <person name="James T.Y."/>
            <person name="O'Malley M.A."/>
            <person name="Stajich J.E."/>
            <person name="Spatafora J.W."/>
            <person name="Visel A."/>
            <person name="Grigoriev I.V."/>
        </authorList>
    </citation>
    <scope>NUCLEOTIDE SEQUENCE [LARGE SCALE GENOMIC DNA]</scope>
    <source>
        <strain evidence="3 4">CBS 115471</strain>
    </source>
</reference>
<proteinExistence type="predicted"/>
<sequence>MARYSHLLSAALAAVALFSTTVHPRAIKEVEARQDGNHWVDTWTSMPQLVESSNMPPSPFSSGSVLKDATLRQTLHMSVGAEKIKIAISNTFGGSELPITAGSVSLPTGGAAGVSGIQASPLAVLTVGGKSSFTVPKGQVVVSDEIDFPVQAEQMITVSLYSQAGQSGSSITGHPGSRTTSWFVSGNKVNATTFSGTSSVHWYFVSAVQAYVPANTGALVILGDSITDGRGSDDNKNNRWPDLVLARLQASGQTNIAICNQAAGGNRVLHDGLGPPLLSRYQRDALSQPGIKYLMIFEGVNDIGSEATSSSTQTSIGDQLIKAFTQITSDAKKAGLVTIGATITPFGGSGQSYSNPEREKTRQRVNKWILAKGNFDHVVDFAAAVESKSAASQLDSKYDGGDHLHPNAAGYRAMADAFPLDIFKQT</sequence>
<name>A0A1Y1YLI5_9PLEO</name>
<dbReference type="PANTHER" id="PTHR43784">
    <property type="entry name" value="GDSL-LIKE LIPASE/ACYLHYDROLASE, PUTATIVE (AFU_ORTHOLOGUE AFUA_2G00820)-RELATED"/>
    <property type="match status" value="1"/>
</dbReference>
<dbReference type="Proteomes" id="UP000193144">
    <property type="component" value="Unassembled WGS sequence"/>
</dbReference>
<dbReference type="PANTHER" id="PTHR43784:SF2">
    <property type="entry name" value="GDSL-LIKE LIPASE_ACYLHYDROLASE, PUTATIVE (AFU_ORTHOLOGUE AFUA_2G00820)-RELATED"/>
    <property type="match status" value="1"/>
</dbReference>
<evidence type="ECO:0000313" key="4">
    <source>
        <dbReference type="Proteomes" id="UP000193144"/>
    </source>
</evidence>
<comment type="caution">
    <text evidence="3">The sequence shown here is derived from an EMBL/GenBank/DDBJ whole genome shotgun (WGS) entry which is preliminary data.</text>
</comment>
<feature type="domain" description="SGNH hydrolase-type esterase" evidence="2">
    <location>
        <begin position="221"/>
        <end position="413"/>
    </location>
</feature>
<evidence type="ECO:0000259" key="2">
    <source>
        <dbReference type="Pfam" id="PF13472"/>
    </source>
</evidence>
<gene>
    <name evidence="3" type="ORF">BCR34DRAFT_496103</name>
</gene>
<dbReference type="CDD" id="cd01830">
    <property type="entry name" value="XynE_like"/>
    <property type="match status" value="1"/>
</dbReference>
<organism evidence="3 4">
    <name type="scientific">Clohesyomyces aquaticus</name>
    <dbReference type="NCBI Taxonomy" id="1231657"/>
    <lineage>
        <taxon>Eukaryota</taxon>
        <taxon>Fungi</taxon>
        <taxon>Dikarya</taxon>
        <taxon>Ascomycota</taxon>
        <taxon>Pezizomycotina</taxon>
        <taxon>Dothideomycetes</taxon>
        <taxon>Pleosporomycetidae</taxon>
        <taxon>Pleosporales</taxon>
        <taxon>Lindgomycetaceae</taxon>
        <taxon>Clohesyomyces</taxon>
    </lineage>
</organism>
<keyword evidence="4" id="KW-1185">Reference proteome</keyword>
<accession>A0A1Y1YLI5</accession>
<dbReference type="SUPFAM" id="SSF52266">
    <property type="entry name" value="SGNH hydrolase"/>
    <property type="match status" value="1"/>
</dbReference>
<keyword evidence="1" id="KW-0732">Signal</keyword>
<dbReference type="AlphaFoldDB" id="A0A1Y1YLI5"/>
<feature type="chain" id="PRO_5012146696" evidence="1">
    <location>
        <begin position="25"/>
        <end position="426"/>
    </location>
</feature>
<dbReference type="STRING" id="1231657.A0A1Y1YLI5"/>
<dbReference type="GO" id="GO:0016788">
    <property type="term" value="F:hydrolase activity, acting on ester bonds"/>
    <property type="evidence" value="ECO:0007669"/>
    <property type="project" value="InterPro"/>
</dbReference>
<dbReference type="InterPro" id="IPR036514">
    <property type="entry name" value="SGNH_hydro_sf"/>
</dbReference>
<feature type="signal peptide" evidence="1">
    <location>
        <begin position="1"/>
        <end position="24"/>
    </location>
</feature>
<protein>
    <submittedName>
        <fullName evidence="3">Lipolytic enzyme</fullName>
    </submittedName>
</protein>
<dbReference type="Gene3D" id="3.40.50.1110">
    <property type="entry name" value="SGNH hydrolase"/>
    <property type="match status" value="1"/>
</dbReference>
<dbReference type="EMBL" id="MCFA01000215">
    <property type="protein sequence ID" value="ORX98444.1"/>
    <property type="molecule type" value="Genomic_DNA"/>
</dbReference>